<accession>A0A1H7PFY4</accession>
<keyword evidence="1" id="KW-0732">Signal</keyword>
<dbReference type="SUPFAM" id="SSF49464">
    <property type="entry name" value="Carboxypeptidase regulatory domain-like"/>
    <property type="match status" value="1"/>
</dbReference>
<reference evidence="3" key="1">
    <citation type="submission" date="2016-10" db="EMBL/GenBank/DDBJ databases">
        <authorList>
            <person name="Varghese N."/>
            <person name="Submissions S."/>
        </authorList>
    </citation>
    <scope>NUCLEOTIDE SEQUENCE [LARGE SCALE GENOMIC DNA]</scope>
    <source>
        <strain evidence="3">Jip14</strain>
    </source>
</reference>
<gene>
    <name evidence="2" type="ORF">SAMN05421740_104357</name>
</gene>
<dbReference type="EMBL" id="FNZR01000004">
    <property type="protein sequence ID" value="SEL34672.1"/>
    <property type="molecule type" value="Genomic_DNA"/>
</dbReference>
<protein>
    <submittedName>
        <fullName evidence="2">CarboxypepD_reg-like domain-containing protein</fullName>
    </submittedName>
</protein>
<evidence type="ECO:0000256" key="1">
    <source>
        <dbReference type="SAM" id="SignalP"/>
    </source>
</evidence>
<sequence>MKNYVAILLLGGMAWATSAAAQQLRLTGRVVNAETATPVAGASIFINNTTYGTSSASNGSFELGGIAPGTYEVVVSSVGYHTHVTSIELRDSQSVYLPIKLKVKSTMLEEVDVVAFEKDGWSRWGRLFLETFIGTSPNASRTKLLNPEVLRFRHYRDEGYLEVMASEPLIIENRSLGYTIEYLLSNFRVDFRNRVNLYAGYPRFVEMTGGRRSLRTYRRRRAATYATSLMRFMRSLYQGTIREQGFEVRRMERKPNREKQRVQALQRTISKTDRYTQDSLAYFRKVMRQEDEFVTVFPDLLTVDSLLVDSADGRKKLVFEDYLYVQNMRLKEEPGYLRQFNETRKPGPQTSILLLYDSPYIWIERNGSHFPPQSLYTGWYWTWCDKVADLLPLDYPSPIGY</sequence>
<feature type="chain" id="PRO_5011445729" evidence="1">
    <location>
        <begin position="22"/>
        <end position="401"/>
    </location>
</feature>
<evidence type="ECO:0000313" key="2">
    <source>
        <dbReference type="EMBL" id="SEL34672.1"/>
    </source>
</evidence>
<dbReference type="STRING" id="332977.SAMN05421740_104357"/>
<evidence type="ECO:0000313" key="3">
    <source>
        <dbReference type="Proteomes" id="UP000198916"/>
    </source>
</evidence>
<dbReference type="Pfam" id="PF13715">
    <property type="entry name" value="CarbopepD_reg_2"/>
    <property type="match status" value="1"/>
</dbReference>
<keyword evidence="3" id="KW-1185">Reference proteome</keyword>
<feature type="signal peptide" evidence="1">
    <location>
        <begin position="1"/>
        <end position="21"/>
    </location>
</feature>
<dbReference type="Proteomes" id="UP000198916">
    <property type="component" value="Unassembled WGS sequence"/>
</dbReference>
<dbReference type="RefSeq" id="WP_090605958.1">
    <property type="nucleotide sequence ID" value="NZ_FNZR01000004.1"/>
</dbReference>
<dbReference type="InterPro" id="IPR008969">
    <property type="entry name" value="CarboxyPept-like_regulatory"/>
</dbReference>
<name>A0A1H7PFY4_9SPHI</name>
<dbReference type="OrthoDB" id="1223654at2"/>
<dbReference type="Gene3D" id="2.60.40.1120">
    <property type="entry name" value="Carboxypeptidase-like, regulatory domain"/>
    <property type="match status" value="1"/>
</dbReference>
<dbReference type="AlphaFoldDB" id="A0A1H7PFY4"/>
<organism evidence="2 3">
    <name type="scientific">Parapedobacter koreensis</name>
    <dbReference type="NCBI Taxonomy" id="332977"/>
    <lineage>
        <taxon>Bacteria</taxon>
        <taxon>Pseudomonadati</taxon>
        <taxon>Bacteroidota</taxon>
        <taxon>Sphingobacteriia</taxon>
        <taxon>Sphingobacteriales</taxon>
        <taxon>Sphingobacteriaceae</taxon>
        <taxon>Parapedobacter</taxon>
    </lineage>
</organism>
<proteinExistence type="predicted"/>